<comment type="caution">
    <text evidence="2">The sequence shown here is derived from an EMBL/GenBank/DDBJ whole genome shotgun (WGS) entry which is preliminary data.</text>
</comment>
<evidence type="ECO:0000313" key="2">
    <source>
        <dbReference type="EMBL" id="KMY51842.1"/>
    </source>
</evidence>
<evidence type="ECO:0000259" key="1">
    <source>
        <dbReference type="Pfam" id="PF03161"/>
    </source>
</evidence>
<keyword evidence="2" id="KW-0255">Endonuclease</keyword>
<keyword evidence="2" id="KW-0378">Hydrolase</keyword>
<organism evidence="2 3">
    <name type="scientific">Peribacillus loiseleuriae</name>
    <dbReference type="NCBI Taxonomy" id="1679170"/>
    <lineage>
        <taxon>Bacteria</taxon>
        <taxon>Bacillati</taxon>
        <taxon>Bacillota</taxon>
        <taxon>Bacilli</taxon>
        <taxon>Bacillales</taxon>
        <taxon>Bacillaceae</taxon>
        <taxon>Peribacillus</taxon>
    </lineage>
</organism>
<dbReference type="InterPro" id="IPR027434">
    <property type="entry name" value="Homing_endonucl"/>
</dbReference>
<dbReference type="SUPFAM" id="SSF55608">
    <property type="entry name" value="Homing endonucleases"/>
    <property type="match status" value="1"/>
</dbReference>
<dbReference type="AlphaFoldDB" id="A0A0K9GZZ3"/>
<dbReference type="Proteomes" id="UP000037146">
    <property type="component" value="Unassembled WGS sequence"/>
</dbReference>
<feature type="domain" description="Homing endonuclease LAGLIDADG" evidence="1">
    <location>
        <begin position="13"/>
        <end position="180"/>
    </location>
</feature>
<accession>A0A0K9GZZ3</accession>
<dbReference type="PATRIC" id="fig|1679170.3.peg.4925"/>
<dbReference type="EMBL" id="LFZW01000001">
    <property type="protein sequence ID" value="KMY51842.1"/>
    <property type="molecule type" value="Genomic_DNA"/>
</dbReference>
<dbReference type="Gene3D" id="3.10.28.10">
    <property type="entry name" value="Homing endonucleases"/>
    <property type="match status" value="2"/>
</dbReference>
<dbReference type="GO" id="GO:0004519">
    <property type="term" value="F:endonuclease activity"/>
    <property type="evidence" value="ECO:0007669"/>
    <property type="project" value="UniProtKB-KW"/>
</dbReference>
<keyword evidence="3" id="KW-1185">Reference proteome</keyword>
<protein>
    <submittedName>
        <fullName evidence="2">DNA endonuclease</fullName>
    </submittedName>
</protein>
<sequence>MNILYSLTDIQFNVLIASILGDGEITKIYKNSRRKNHSYREHYGVAQEDYRKWKISFFEEILYLTPRSCSVRSPSLPLFTTLYPHFYTEKGTKQIPLSLLKSCNLPHFPAILFMDDGSLSISHRINHQKQLIYLIPHIYLYLQCYSLEELTVLKQHFKETFGVILHLSARNDGQGFILKTTSVKETYQFLDIIPTVTTTCDSMYYKTSWEYRFAEEKKKWQSKLPDYHLIASSSERSKPYSEAEITRLIELKERRWTTQKIADVLQRSYWSVTAKWSDINKSQ</sequence>
<reference evidence="3" key="1">
    <citation type="submission" date="2015-07" db="EMBL/GenBank/DDBJ databases">
        <title>Genome sequencing project for genomic taxonomy and phylogenomics of Bacillus-like bacteria.</title>
        <authorList>
            <person name="Liu B."/>
            <person name="Wang J."/>
            <person name="Zhu Y."/>
            <person name="Liu G."/>
            <person name="Chen Q."/>
            <person name="Chen Z."/>
            <person name="Lan J."/>
            <person name="Che J."/>
            <person name="Ge C."/>
            <person name="Shi H."/>
            <person name="Pan Z."/>
            <person name="Liu X."/>
        </authorList>
    </citation>
    <scope>NUCLEOTIDE SEQUENCE [LARGE SCALE GENOMIC DNA]</scope>
    <source>
        <strain evidence="3">FJAT-27997</strain>
    </source>
</reference>
<dbReference type="InterPro" id="IPR004860">
    <property type="entry name" value="LAGLIDADG_dom"/>
</dbReference>
<gene>
    <name evidence="2" type="ORF">AC625_21840</name>
</gene>
<dbReference type="STRING" id="1679170.AC625_21840"/>
<dbReference type="Pfam" id="PF03161">
    <property type="entry name" value="LAGLIDADG_2"/>
    <property type="match status" value="1"/>
</dbReference>
<proteinExistence type="predicted"/>
<name>A0A0K9GZZ3_9BACI</name>
<evidence type="ECO:0000313" key="3">
    <source>
        <dbReference type="Proteomes" id="UP000037146"/>
    </source>
</evidence>
<keyword evidence="2" id="KW-0540">Nuclease</keyword>
<dbReference type="RefSeq" id="WP_049683192.1">
    <property type="nucleotide sequence ID" value="NZ_LFZW01000001.1"/>
</dbReference>
<dbReference type="OrthoDB" id="2351986at2"/>